<feature type="domain" description="F-box" evidence="1">
    <location>
        <begin position="1"/>
        <end position="35"/>
    </location>
</feature>
<dbReference type="Pfam" id="PF12937">
    <property type="entry name" value="F-box-like"/>
    <property type="match status" value="1"/>
</dbReference>
<dbReference type="InterPro" id="IPR001810">
    <property type="entry name" value="F-box_dom"/>
</dbReference>
<dbReference type="AlphaFoldDB" id="A0A2P6NGY0"/>
<dbReference type="Gene3D" id="1.20.1280.50">
    <property type="match status" value="1"/>
</dbReference>
<dbReference type="EMBL" id="MDYQ01000087">
    <property type="protein sequence ID" value="PRP83213.1"/>
    <property type="molecule type" value="Genomic_DNA"/>
</dbReference>
<evidence type="ECO:0000313" key="2">
    <source>
        <dbReference type="EMBL" id="PRP83213.1"/>
    </source>
</evidence>
<protein>
    <recommendedName>
        <fullName evidence="1">F-box domain-containing protein</fullName>
    </recommendedName>
</protein>
<organism evidence="2 3">
    <name type="scientific">Planoprotostelium fungivorum</name>
    <dbReference type="NCBI Taxonomy" id="1890364"/>
    <lineage>
        <taxon>Eukaryota</taxon>
        <taxon>Amoebozoa</taxon>
        <taxon>Evosea</taxon>
        <taxon>Variosea</taxon>
        <taxon>Cavosteliida</taxon>
        <taxon>Cavosteliaceae</taxon>
        <taxon>Planoprotostelium</taxon>
    </lineage>
</organism>
<reference evidence="2 3" key="1">
    <citation type="journal article" date="2018" name="Genome Biol. Evol.">
        <title>Multiple Roots of Fruiting Body Formation in Amoebozoa.</title>
        <authorList>
            <person name="Hillmann F."/>
            <person name="Forbes G."/>
            <person name="Novohradska S."/>
            <person name="Ferling I."/>
            <person name="Riege K."/>
            <person name="Groth M."/>
            <person name="Westermann M."/>
            <person name="Marz M."/>
            <person name="Spaller T."/>
            <person name="Winckler T."/>
            <person name="Schaap P."/>
            <person name="Glockner G."/>
        </authorList>
    </citation>
    <scope>NUCLEOTIDE SEQUENCE [LARGE SCALE GENOMIC DNA]</scope>
    <source>
        <strain evidence="2 3">Jena</strain>
    </source>
</reference>
<proteinExistence type="predicted"/>
<evidence type="ECO:0000259" key="1">
    <source>
        <dbReference type="PROSITE" id="PS50181"/>
    </source>
</evidence>
<gene>
    <name evidence="2" type="ORF">PROFUN_09377</name>
</gene>
<dbReference type="SUPFAM" id="SSF81383">
    <property type="entry name" value="F-box domain"/>
    <property type="match status" value="1"/>
</dbReference>
<comment type="caution">
    <text evidence="2">The sequence shown here is derived from an EMBL/GenBank/DDBJ whole genome shotgun (WGS) entry which is preliminary data.</text>
</comment>
<dbReference type="InParanoid" id="A0A2P6NGY0"/>
<dbReference type="InterPro" id="IPR036047">
    <property type="entry name" value="F-box-like_dom_sf"/>
</dbReference>
<sequence length="286" mass="33895">MRILQLLEAPALSKCLRVCKRWNRIASDGSIWRKLCLRLIVEEEDTTINIIPIEDNRQPEEEDVTHSCPKSLPTVDDITIPQNPSLIEVIHHNGPKPTDEIRPPPRKRIKLIDNEGEDISWELKTEEQDANQNWHQRYKESLRTSIREQLRHRWLQIKSQEKLMKMFLLRKSKNLTVKDEFVQRRRVLCEQMSEFTAERRRNIMRETWTVEAVRRQFSREEKYSFTQPTWTVGDSEQLSALDSLISSFDTSLKTLEANIEITRGKMEEIREASKALSNRIRLFDET</sequence>
<name>A0A2P6NGY0_9EUKA</name>
<evidence type="ECO:0000313" key="3">
    <source>
        <dbReference type="Proteomes" id="UP000241769"/>
    </source>
</evidence>
<dbReference type="PROSITE" id="PS50181">
    <property type="entry name" value="FBOX"/>
    <property type="match status" value="1"/>
</dbReference>
<accession>A0A2P6NGY0</accession>
<keyword evidence="3" id="KW-1185">Reference proteome</keyword>
<dbReference type="OrthoDB" id="19711at2759"/>
<dbReference type="Proteomes" id="UP000241769">
    <property type="component" value="Unassembled WGS sequence"/>
</dbReference>